<feature type="binding site" evidence="7">
    <location>
        <begin position="215"/>
        <end position="216"/>
    </location>
    <ligand>
        <name>S-adenosyl-L-methionine</name>
        <dbReference type="ChEBI" id="CHEBI:59789"/>
    </ligand>
</feature>
<dbReference type="InterPro" id="IPR050903">
    <property type="entry name" value="Bact_Chemotaxis_MeTrfase"/>
</dbReference>
<name>A0A0Q2Y2S7_VIBFU</name>
<evidence type="ECO:0000313" key="10">
    <source>
        <dbReference type="Proteomes" id="UP000051221"/>
    </source>
</evidence>
<dbReference type="PANTHER" id="PTHR24422">
    <property type="entry name" value="CHEMOTAXIS PROTEIN METHYLTRANSFERASE"/>
    <property type="match status" value="1"/>
</dbReference>
<dbReference type="PIRSF" id="PIRSF000410">
    <property type="entry name" value="CheR"/>
    <property type="match status" value="1"/>
</dbReference>
<keyword evidence="3 6" id="KW-0489">Methyltransferase</keyword>
<comment type="catalytic activity">
    <reaction evidence="1 6">
        <text>L-glutamyl-[protein] + S-adenosyl-L-methionine = [protein]-L-glutamate 5-O-methyl ester + S-adenosyl-L-homocysteine</text>
        <dbReference type="Rhea" id="RHEA:24452"/>
        <dbReference type="Rhea" id="RHEA-COMP:10208"/>
        <dbReference type="Rhea" id="RHEA-COMP:10311"/>
        <dbReference type="ChEBI" id="CHEBI:29973"/>
        <dbReference type="ChEBI" id="CHEBI:57856"/>
        <dbReference type="ChEBI" id="CHEBI:59789"/>
        <dbReference type="ChEBI" id="CHEBI:82795"/>
        <dbReference type="EC" id="2.1.1.80"/>
    </reaction>
</comment>
<feature type="binding site" evidence="7">
    <location>
        <position position="157"/>
    </location>
    <ligand>
        <name>S-adenosyl-L-methionine</name>
        <dbReference type="ChEBI" id="CHEBI:59789"/>
    </ligand>
</feature>
<dbReference type="SUPFAM" id="SSF53335">
    <property type="entry name" value="S-adenosyl-L-methionine-dependent methyltransferases"/>
    <property type="match status" value="1"/>
</dbReference>
<dbReference type="CDD" id="cd02440">
    <property type="entry name" value="AdoMet_MTases"/>
    <property type="match status" value="1"/>
</dbReference>
<feature type="binding site" evidence="7">
    <location>
        <position position="89"/>
    </location>
    <ligand>
        <name>S-adenosyl-L-methionine</name>
        <dbReference type="ChEBI" id="CHEBI:59789"/>
    </ligand>
</feature>
<dbReference type="InterPro" id="IPR026024">
    <property type="entry name" value="Chemotaxis_MeTrfase_CheR"/>
</dbReference>
<evidence type="ECO:0000313" key="9">
    <source>
        <dbReference type="EMBL" id="KQH87004.1"/>
    </source>
</evidence>
<dbReference type="InterPro" id="IPR029063">
    <property type="entry name" value="SAM-dependent_MTases_sf"/>
</dbReference>
<accession>A0A0Q2Y2S7</accession>
<evidence type="ECO:0000256" key="3">
    <source>
        <dbReference type="ARBA" id="ARBA00022603"/>
    </source>
</evidence>
<dbReference type="InterPro" id="IPR022642">
    <property type="entry name" value="CheR_C"/>
</dbReference>
<evidence type="ECO:0000259" key="8">
    <source>
        <dbReference type="PROSITE" id="PS50123"/>
    </source>
</evidence>
<proteinExistence type="predicted"/>
<gene>
    <name evidence="9" type="ORF">AMR76_04585</name>
</gene>
<dbReference type="AlphaFoldDB" id="A0A0Q2Y2S7"/>
<dbReference type="PROSITE" id="PS50123">
    <property type="entry name" value="CHER"/>
    <property type="match status" value="1"/>
</dbReference>
<sequence length="286" mass="33561">MGRVLTRDSAMLALNEQEFELTDKDFKFIQWFMHKRVGIYLSDRKRAMVYGRISRQMRRRGLNRFAEYRALIEHDEQECIHFINTLTTNKTQFFREYHHFEFLEKVVVEGWRSLGNHNINIWSAGCSTGEEPYSVAASLLMSGTFDFAESVNIWATDLDTQVLDHARRGIYSQDALASIPKPYLKPCFRRGKGDQAGKIKVARKLQQFVQFHQLNLVDHWPMRDEFDLILCRNVMIYFDKPTQELLITRFHDRLKPGGVLFLGHSESLGRCSSMFHHLGQTIYVKM</sequence>
<dbReference type="Gene3D" id="3.40.50.150">
    <property type="entry name" value="Vaccinia Virus protein VP39"/>
    <property type="match status" value="1"/>
</dbReference>
<comment type="caution">
    <text evidence="9">The sequence shown here is derived from an EMBL/GenBank/DDBJ whole genome shotgun (WGS) entry which is preliminary data.</text>
</comment>
<dbReference type="EMBL" id="LKHS01000004">
    <property type="protein sequence ID" value="KQH87004.1"/>
    <property type="molecule type" value="Genomic_DNA"/>
</dbReference>
<dbReference type="Pfam" id="PF01739">
    <property type="entry name" value="CheR"/>
    <property type="match status" value="1"/>
</dbReference>
<organism evidence="9 10">
    <name type="scientific">Vibrio furnissii</name>
    <dbReference type="NCBI Taxonomy" id="29494"/>
    <lineage>
        <taxon>Bacteria</taxon>
        <taxon>Pseudomonadati</taxon>
        <taxon>Pseudomonadota</taxon>
        <taxon>Gammaproteobacteria</taxon>
        <taxon>Vibrionales</taxon>
        <taxon>Vibrionaceae</taxon>
        <taxon>Vibrio</taxon>
    </lineage>
</organism>
<dbReference type="Proteomes" id="UP000051221">
    <property type="component" value="Unassembled WGS sequence"/>
</dbReference>
<dbReference type="GO" id="GO:0008983">
    <property type="term" value="F:protein-glutamate O-methyltransferase activity"/>
    <property type="evidence" value="ECO:0007669"/>
    <property type="project" value="UniProtKB-EC"/>
</dbReference>
<dbReference type="InterPro" id="IPR036804">
    <property type="entry name" value="CheR_N_sf"/>
</dbReference>
<keyword evidence="5 6" id="KW-0949">S-adenosyl-L-methionine</keyword>
<feature type="binding site" evidence="7">
    <location>
        <position position="95"/>
    </location>
    <ligand>
        <name>S-adenosyl-L-methionine</name>
        <dbReference type="ChEBI" id="CHEBI:59789"/>
    </ligand>
</feature>
<dbReference type="SMART" id="SM00138">
    <property type="entry name" value="MeTrc"/>
    <property type="match status" value="1"/>
</dbReference>
<keyword evidence="4 6" id="KW-0808">Transferase</keyword>
<dbReference type="GO" id="GO:0032259">
    <property type="term" value="P:methylation"/>
    <property type="evidence" value="ECO:0007669"/>
    <property type="project" value="UniProtKB-KW"/>
</dbReference>
<dbReference type="InParanoid" id="A0A0Q2Y2S7"/>
<evidence type="ECO:0000256" key="1">
    <source>
        <dbReference type="ARBA" id="ARBA00001541"/>
    </source>
</evidence>
<dbReference type="InterPro" id="IPR022641">
    <property type="entry name" value="CheR_N"/>
</dbReference>
<evidence type="ECO:0000256" key="6">
    <source>
        <dbReference type="PIRNR" id="PIRNR000410"/>
    </source>
</evidence>
<dbReference type="FunCoup" id="A0A0Q2Y2S7">
    <property type="interactions" value="309"/>
</dbReference>
<feature type="binding site" evidence="7">
    <location>
        <begin position="232"/>
        <end position="233"/>
    </location>
    <ligand>
        <name>S-adenosyl-L-methionine</name>
        <dbReference type="ChEBI" id="CHEBI:59789"/>
    </ligand>
</feature>
<dbReference type="InterPro" id="IPR000780">
    <property type="entry name" value="CheR_MeTrfase"/>
</dbReference>
<evidence type="ECO:0000256" key="4">
    <source>
        <dbReference type="ARBA" id="ARBA00022679"/>
    </source>
</evidence>
<evidence type="ECO:0000256" key="2">
    <source>
        <dbReference type="ARBA" id="ARBA00002759"/>
    </source>
</evidence>
<dbReference type="PRINTS" id="PR00996">
    <property type="entry name" value="CHERMTFRASE"/>
</dbReference>
<evidence type="ECO:0000256" key="5">
    <source>
        <dbReference type="ARBA" id="ARBA00022691"/>
    </source>
</evidence>
<protein>
    <recommendedName>
        <fullName evidence="6">Chemotaxis protein methyltransferase</fullName>
        <ecNumber evidence="6">2.1.1.80</ecNumber>
    </recommendedName>
</protein>
<feature type="domain" description="CheR-type methyltransferase" evidence="8">
    <location>
        <begin position="14"/>
        <end position="286"/>
    </location>
</feature>
<dbReference type="Gene3D" id="1.10.155.10">
    <property type="entry name" value="Chemotaxis receptor methyltransferase CheR, N-terminal domain"/>
    <property type="match status" value="1"/>
</dbReference>
<dbReference type="PANTHER" id="PTHR24422:SF19">
    <property type="entry name" value="CHEMOTAXIS PROTEIN METHYLTRANSFERASE"/>
    <property type="match status" value="1"/>
</dbReference>
<dbReference type="SUPFAM" id="SSF47757">
    <property type="entry name" value="Chemotaxis receptor methyltransferase CheR, N-terminal domain"/>
    <property type="match status" value="1"/>
</dbReference>
<comment type="function">
    <text evidence="2 6">Methylation of the membrane-bound methyl-accepting chemotaxis proteins (MCP) to form gamma-glutamyl methyl ester residues in MCP.</text>
</comment>
<dbReference type="EC" id="2.1.1.80" evidence="6"/>
<reference evidence="9 10" key="1">
    <citation type="submission" date="2015-08" db="EMBL/GenBank/DDBJ databases">
        <title>Antibacterial properties of a collection of Vibrionaceae strains.</title>
        <authorList>
            <person name="Giubergia S."/>
        </authorList>
    </citation>
    <scope>NUCLEOTIDE SEQUENCE [LARGE SCALE GENOMIC DNA]</scope>
    <source>
        <strain evidence="9 10">S0821</strain>
    </source>
</reference>
<dbReference type="Pfam" id="PF03705">
    <property type="entry name" value="CheR_N"/>
    <property type="match status" value="1"/>
</dbReference>
<feature type="binding site" evidence="7">
    <location>
        <position position="91"/>
    </location>
    <ligand>
        <name>S-adenosyl-L-methionine</name>
        <dbReference type="ChEBI" id="CHEBI:59789"/>
    </ligand>
</feature>
<feature type="binding site" evidence="7">
    <location>
        <position position="131"/>
    </location>
    <ligand>
        <name>S-adenosyl-L-methionine</name>
        <dbReference type="ChEBI" id="CHEBI:59789"/>
    </ligand>
</feature>
<keyword evidence="10" id="KW-1185">Reference proteome</keyword>
<evidence type="ECO:0000256" key="7">
    <source>
        <dbReference type="PIRSR" id="PIRSR000410-1"/>
    </source>
</evidence>